<dbReference type="PANTHER" id="PTHR42760">
    <property type="entry name" value="SHORT-CHAIN DEHYDROGENASES/REDUCTASES FAMILY MEMBER"/>
    <property type="match status" value="1"/>
</dbReference>
<dbReference type="PRINTS" id="PR00081">
    <property type="entry name" value="GDHRDH"/>
</dbReference>
<dbReference type="AlphaFoldDB" id="A0A7W6RDM8"/>
<dbReference type="RefSeq" id="WP_184044110.1">
    <property type="nucleotide sequence ID" value="NZ_JACIGK010000010.1"/>
</dbReference>
<evidence type="ECO:0000313" key="3">
    <source>
        <dbReference type="EMBL" id="MBB4266084.1"/>
    </source>
</evidence>
<comment type="caution">
    <text evidence="3">The sequence shown here is derived from an EMBL/GenBank/DDBJ whole genome shotgun (WGS) entry which is preliminary data.</text>
</comment>
<keyword evidence="4" id="KW-1185">Reference proteome</keyword>
<evidence type="ECO:0000256" key="1">
    <source>
        <dbReference type="ARBA" id="ARBA00006484"/>
    </source>
</evidence>
<dbReference type="EMBL" id="JACIGK010000010">
    <property type="protein sequence ID" value="MBB4266084.1"/>
    <property type="molecule type" value="Genomic_DNA"/>
</dbReference>
<dbReference type="GO" id="GO:0016616">
    <property type="term" value="F:oxidoreductase activity, acting on the CH-OH group of donors, NAD or NADP as acceptor"/>
    <property type="evidence" value="ECO:0007669"/>
    <property type="project" value="TreeGrafter"/>
</dbReference>
<organism evidence="3 4">
    <name type="scientific">Roseospira visakhapatnamensis</name>
    <dbReference type="NCBI Taxonomy" id="390880"/>
    <lineage>
        <taxon>Bacteria</taxon>
        <taxon>Pseudomonadati</taxon>
        <taxon>Pseudomonadota</taxon>
        <taxon>Alphaproteobacteria</taxon>
        <taxon>Rhodospirillales</taxon>
        <taxon>Rhodospirillaceae</taxon>
        <taxon>Roseospira</taxon>
    </lineage>
</organism>
<dbReference type="InterPro" id="IPR020904">
    <property type="entry name" value="Sc_DH/Rdtase_CS"/>
</dbReference>
<dbReference type="CDD" id="cd05233">
    <property type="entry name" value="SDR_c"/>
    <property type="match status" value="1"/>
</dbReference>
<dbReference type="Pfam" id="PF13561">
    <property type="entry name" value="adh_short_C2"/>
    <property type="match status" value="1"/>
</dbReference>
<evidence type="ECO:0000313" key="4">
    <source>
        <dbReference type="Proteomes" id="UP000554286"/>
    </source>
</evidence>
<evidence type="ECO:0000256" key="2">
    <source>
        <dbReference type="SAM" id="MobiDB-lite"/>
    </source>
</evidence>
<comment type="similarity">
    <text evidence="1">Belongs to the short-chain dehydrogenases/reductases (SDR) family.</text>
</comment>
<dbReference type="PROSITE" id="PS00061">
    <property type="entry name" value="ADH_SHORT"/>
    <property type="match status" value="1"/>
</dbReference>
<dbReference type="PRINTS" id="PR00080">
    <property type="entry name" value="SDRFAMILY"/>
</dbReference>
<dbReference type="FunFam" id="3.40.50.720:FF:000084">
    <property type="entry name" value="Short-chain dehydrogenase reductase"/>
    <property type="match status" value="1"/>
</dbReference>
<proteinExistence type="inferred from homology"/>
<dbReference type="SUPFAM" id="SSF51735">
    <property type="entry name" value="NAD(P)-binding Rossmann-fold domains"/>
    <property type="match status" value="1"/>
</dbReference>
<dbReference type="PANTHER" id="PTHR42760:SF106">
    <property type="entry name" value="PROTEIN FIXR"/>
    <property type="match status" value="1"/>
</dbReference>
<gene>
    <name evidence="3" type="ORF">GGD89_001710</name>
</gene>
<dbReference type="InterPro" id="IPR036291">
    <property type="entry name" value="NAD(P)-bd_dom_sf"/>
</dbReference>
<name>A0A7W6RDM8_9PROT</name>
<dbReference type="Gene3D" id="3.40.50.720">
    <property type="entry name" value="NAD(P)-binding Rossmann-like Domain"/>
    <property type="match status" value="1"/>
</dbReference>
<dbReference type="InterPro" id="IPR002347">
    <property type="entry name" value="SDR_fam"/>
</dbReference>
<protein>
    <submittedName>
        <fullName evidence="3">NAD(P)-dependent dehydrogenase (Short-subunit alcohol dehydrogenase family)</fullName>
    </submittedName>
</protein>
<reference evidence="3 4" key="1">
    <citation type="submission" date="2020-08" db="EMBL/GenBank/DDBJ databases">
        <title>Genome sequencing of Purple Non-Sulfur Bacteria from various extreme environments.</title>
        <authorList>
            <person name="Mayer M."/>
        </authorList>
    </citation>
    <scope>NUCLEOTIDE SEQUENCE [LARGE SCALE GENOMIC DNA]</scope>
    <source>
        <strain evidence="3 4">JA131</strain>
    </source>
</reference>
<dbReference type="Proteomes" id="UP000554286">
    <property type="component" value="Unassembled WGS sequence"/>
</dbReference>
<feature type="region of interest" description="Disordered" evidence="2">
    <location>
        <begin position="1"/>
        <end position="26"/>
    </location>
</feature>
<accession>A0A7W6RDM8</accession>
<sequence length="267" mass="28657">MTDPHDPLAEPKAGAADTDSESKRASRTVVITGASQGIGHAIAARFMSEGWRVVTCARRDVPAHCRRDPLWTHHFVADLGVADSLDAFAAEAVEALGDEPLHALINNAGVSPKTPYKERLGILNGSIDAWHDVFELNFFAPLRLARAFSRKLSRGKGTVINITSIAGHYVHPFAGSAYSISKAALSGLTREMAAEFAQLGVRVNAVAPGEIATEMISEEYEALIPRIPLDRMGSVGDVAGVVFRLCDDDFSYVTGTEVFVDGGQRLL</sequence>